<evidence type="ECO:0000256" key="7">
    <source>
        <dbReference type="SAM" id="Coils"/>
    </source>
</evidence>
<feature type="region of interest" description="Disordered" evidence="8">
    <location>
        <begin position="454"/>
        <end position="478"/>
    </location>
</feature>
<keyword evidence="4" id="KW-0636">Prenylation</keyword>
<keyword evidence="3" id="KW-0539">Nucleus</keyword>
<dbReference type="SUPFAM" id="SSF64593">
    <property type="entry name" value="Intermediate filament protein, coiled coil region"/>
    <property type="match status" value="2"/>
</dbReference>
<organism evidence="11 12">
    <name type="scientific">Eptatretus burgeri</name>
    <name type="common">Inshore hagfish</name>
    <dbReference type="NCBI Taxonomy" id="7764"/>
    <lineage>
        <taxon>Eukaryota</taxon>
        <taxon>Metazoa</taxon>
        <taxon>Chordata</taxon>
        <taxon>Craniata</taxon>
        <taxon>Vertebrata</taxon>
        <taxon>Cyclostomata</taxon>
        <taxon>Myxini</taxon>
        <taxon>Myxiniformes</taxon>
        <taxon>Myxinidae</taxon>
        <taxon>Eptatretinae</taxon>
        <taxon>Eptatretus</taxon>
    </lineage>
</organism>
<dbReference type="Gene3D" id="1.20.5.1160">
    <property type="entry name" value="Vasodilator-stimulated phosphoprotein"/>
    <property type="match status" value="2"/>
</dbReference>
<evidence type="ECO:0000256" key="3">
    <source>
        <dbReference type="ARBA" id="ARBA00023242"/>
    </source>
</evidence>
<reference evidence="11" key="1">
    <citation type="submission" date="2025-08" db="UniProtKB">
        <authorList>
            <consortium name="Ensembl"/>
        </authorList>
    </citation>
    <scope>IDENTIFICATION</scope>
</reference>
<dbReference type="GO" id="GO:0051664">
    <property type="term" value="P:nuclear pore localization"/>
    <property type="evidence" value="ECO:0007669"/>
    <property type="project" value="TreeGrafter"/>
</dbReference>
<proteinExistence type="inferred from homology"/>
<dbReference type="PROSITE" id="PS00226">
    <property type="entry name" value="IF_ROD_1"/>
    <property type="match status" value="1"/>
</dbReference>
<evidence type="ECO:0000313" key="12">
    <source>
        <dbReference type="Proteomes" id="UP000694388"/>
    </source>
</evidence>
<accession>A0A8C4Q687</accession>
<dbReference type="Proteomes" id="UP000694388">
    <property type="component" value="Unplaced"/>
</dbReference>
<dbReference type="SMART" id="SM01391">
    <property type="entry name" value="Filament"/>
    <property type="match status" value="1"/>
</dbReference>
<dbReference type="AlphaFoldDB" id="A0A8C4Q687"/>
<sequence>MSATHTPARRVPRFSTSTSSSSSSKSPLSPTRITRTQEKEELQNLNDRLAVYIDKVRLLESENALLRVRISESEEVSTREVTGVKSAFERELSDARASLDDIAKEKARFEIEVGKLCSDLNELRSRLAKRELELAKAQERIKDLESKLAGKSSLLSEALADKRALEEELQDLRCKVSALEISLRKIKKLLEDETLKRVDIENRAQSLKEELDFRKGVYQQEINETRDKHESHLVEIDSGRRQDYESRLALGLKELREQHEGQVALYKTELENTFRNKLENARLAMAQKGSMSDTAQEELTESRMRIETLTSQLSALQRQIAGAEARIRDLEERIQREHEANRKQLVDKDRELADMREAMQAQLVEYEHLLGIKLALDMEINAYRKLLEGEEERLRLSPSPTSRVTVSRTTGSETVRSSSGGHVFHMSGSESSSKSSGGATAAAVVAAVNRSITGRQGKRKRGEVEESEATSSITVTQQASAAGGVSVAEVDLEGHFVKLRNNSRQDQQLGAWVLKRFLSGRPDITFKFPPRFSIKAGETVTVWASGAGMQANPPTDLVWKQQQSWGLGDDLRIVLINPSGEVTFNSRFIDLALTFWV</sequence>
<protein>
    <submittedName>
        <fullName evidence="11">Lamin B2</fullName>
    </submittedName>
</protein>
<keyword evidence="1 6" id="KW-0403">Intermediate filament</keyword>
<keyword evidence="12" id="KW-1185">Reference proteome</keyword>
<dbReference type="Pfam" id="PF00932">
    <property type="entry name" value="LTD"/>
    <property type="match status" value="1"/>
</dbReference>
<feature type="compositionally biased region" description="Low complexity" evidence="8">
    <location>
        <begin position="396"/>
        <end position="437"/>
    </location>
</feature>
<comment type="similarity">
    <text evidence="6">Belongs to the intermediate filament family.</text>
</comment>
<dbReference type="OMA" id="DDPPITY"/>
<feature type="compositionally biased region" description="Low complexity" evidence="8">
    <location>
        <begin position="15"/>
        <end position="31"/>
    </location>
</feature>
<dbReference type="Ensembl" id="ENSEBUT00000011153.1">
    <property type="protein sequence ID" value="ENSEBUP00000010603.1"/>
    <property type="gene ID" value="ENSEBUG00000006817.1"/>
</dbReference>
<dbReference type="GO" id="GO:0006998">
    <property type="term" value="P:nuclear envelope organization"/>
    <property type="evidence" value="ECO:0007669"/>
    <property type="project" value="TreeGrafter"/>
</dbReference>
<evidence type="ECO:0000313" key="11">
    <source>
        <dbReference type="Ensembl" id="ENSEBUP00000010603.1"/>
    </source>
</evidence>
<dbReference type="GeneTree" id="ENSGT00940000160274"/>
<feature type="region of interest" description="Disordered" evidence="8">
    <location>
        <begin position="1"/>
        <end position="38"/>
    </location>
</feature>
<dbReference type="GO" id="GO:0005652">
    <property type="term" value="C:nuclear lamina"/>
    <property type="evidence" value="ECO:0007669"/>
    <property type="project" value="UniProtKB-SubCell"/>
</dbReference>
<dbReference type="PANTHER" id="PTHR45721:SF11">
    <property type="entry name" value="LAMIN DM0-RELATED"/>
    <property type="match status" value="1"/>
</dbReference>
<dbReference type="InterPro" id="IPR039008">
    <property type="entry name" value="IF_rod_dom"/>
</dbReference>
<feature type="domain" description="LTD" evidence="9">
    <location>
        <begin position="473"/>
        <end position="590"/>
    </location>
</feature>
<dbReference type="GO" id="GO:0007097">
    <property type="term" value="P:nuclear migration"/>
    <property type="evidence" value="ECO:0007669"/>
    <property type="project" value="TreeGrafter"/>
</dbReference>
<dbReference type="Pfam" id="PF00038">
    <property type="entry name" value="Filament"/>
    <property type="match status" value="1"/>
</dbReference>
<feature type="coiled-coil region" evidence="7">
    <location>
        <begin position="292"/>
        <end position="340"/>
    </location>
</feature>
<dbReference type="GO" id="GO:0090435">
    <property type="term" value="P:protein localization to nuclear envelope"/>
    <property type="evidence" value="ECO:0007669"/>
    <property type="project" value="TreeGrafter"/>
</dbReference>
<evidence type="ECO:0000256" key="4">
    <source>
        <dbReference type="ARBA" id="ARBA00023289"/>
    </source>
</evidence>
<keyword evidence="2 7" id="KW-0175">Coiled coil</keyword>
<evidence type="ECO:0000259" key="10">
    <source>
        <dbReference type="PROSITE" id="PS51842"/>
    </source>
</evidence>
<evidence type="ECO:0000256" key="6">
    <source>
        <dbReference type="RuleBase" id="RU000685"/>
    </source>
</evidence>
<dbReference type="PROSITE" id="PS51841">
    <property type="entry name" value="LTD"/>
    <property type="match status" value="1"/>
</dbReference>
<evidence type="ECO:0000256" key="1">
    <source>
        <dbReference type="ARBA" id="ARBA00022754"/>
    </source>
</evidence>
<dbReference type="GO" id="GO:0005200">
    <property type="term" value="F:structural constituent of cytoskeleton"/>
    <property type="evidence" value="ECO:0007669"/>
    <property type="project" value="TreeGrafter"/>
</dbReference>
<dbReference type="GO" id="GO:0005882">
    <property type="term" value="C:intermediate filament"/>
    <property type="evidence" value="ECO:0007669"/>
    <property type="project" value="UniProtKB-KW"/>
</dbReference>
<dbReference type="Gene3D" id="1.20.5.170">
    <property type="match status" value="1"/>
</dbReference>
<evidence type="ECO:0000256" key="8">
    <source>
        <dbReference type="SAM" id="MobiDB-lite"/>
    </source>
</evidence>
<evidence type="ECO:0000259" key="9">
    <source>
        <dbReference type="PROSITE" id="PS51841"/>
    </source>
</evidence>
<feature type="domain" description="IF rod" evidence="10">
    <location>
        <begin position="38"/>
        <end position="394"/>
    </location>
</feature>
<comment type="subcellular location">
    <subcellularLocation>
        <location evidence="5">Nucleus lamina</location>
    </subcellularLocation>
</comment>
<reference evidence="11" key="2">
    <citation type="submission" date="2025-09" db="UniProtKB">
        <authorList>
            <consortium name="Ensembl"/>
        </authorList>
    </citation>
    <scope>IDENTIFICATION</scope>
</reference>
<dbReference type="InterPro" id="IPR001322">
    <property type="entry name" value="Lamin_tail_dom"/>
</dbReference>
<dbReference type="InterPro" id="IPR036415">
    <property type="entry name" value="Lamin_tail_dom_sf"/>
</dbReference>
<dbReference type="GO" id="GO:0031507">
    <property type="term" value="P:heterochromatin formation"/>
    <property type="evidence" value="ECO:0007669"/>
    <property type="project" value="TreeGrafter"/>
</dbReference>
<feature type="region of interest" description="Disordered" evidence="8">
    <location>
        <begin position="391"/>
        <end position="437"/>
    </location>
</feature>
<keyword evidence="4" id="KW-0449">Lipoprotein</keyword>
<dbReference type="SUPFAM" id="SSF74853">
    <property type="entry name" value="Lamin A/C globular tail domain"/>
    <property type="match status" value="1"/>
</dbReference>
<evidence type="ECO:0000256" key="2">
    <source>
        <dbReference type="ARBA" id="ARBA00023054"/>
    </source>
</evidence>
<dbReference type="PANTHER" id="PTHR45721">
    <property type="entry name" value="LAMIN DM0-RELATED"/>
    <property type="match status" value="1"/>
</dbReference>
<dbReference type="InterPro" id="IPR018039">
    <property type="entry name" value="IF_conserved"/>
</dbReference>
<dbReference type="Gene3D" id="2.60.40.1260">
    <property type="entry name" value="Lamin Tail domain"/>
    <property type="match status" value="1"/>
</dbReference>
<dbReference type="PROSITE" id="PS51842">
    <property type="entry name" value="IF_ROD_2"/>
    <property type="match status" value="1"/>
</dbReference>
<name>A0A8C4Q687_EPTBU</name>
<evidence type="ECO:0000256" key="5">
    <source>
        <dbReference type="ARBA" id="ARBA00024186"/>
    </source>
</evidence>